<feature type="region of interest" description="Disordered" evidence="1">
    <location>
        <begin position="1"/>
        <end position="65"/>
    </location>
</feature>
<gene>
    <name evidence="2" type="ORF">GCM10008957_55310</name>
</gene>
<dbReference type="Proteomes" id="UP000603865">
    <property type="component" value="Unassembled WGS sequence"/>
</dbReference>
<evidence type="ECO:0000313" key="3">
    <source>
        <dbReference type="Proteomes" id="UP000603865"/>
    </source>
</evidence>
<name>A0A918FII9_9DEIO</name>
<reference evidence="2" key="1">
    <citation type="journal article" date="2014" name="Int. J. Syst. Evol. Microbiol.">
        <title>Complete genome sequence of Corynebacterium casei LMG S-19264T (=DSM 44701T), isolated from a smear-ripened cheese.</title>
        <authorList>
            <consortium name="US DOE Joint Genome Institute (JGI-PGF)"/>
            <person name="Walter F."/>
            <person name="Albersmeier A."/>
            <person name="Kalinowski J."/>
            <person name="Ruckert C."/>
        </authorList>
    </citation>
    <scope>NUCLEOTIDE SEQUENCE</scope>
    <source>
        <strain evidence="2">JCM 31311</strain>
    </source>
</reference>
<proteinExistence type="predicted"/>
<accession>A0A918FII9</accession>
<keyword evidence="3" id="KW-1185">Reference proteome</keyword>
<organism evidence="2 3">
    <name type="scientific">Deinococcus ruber</name>
    <dbReference type="NCBI Taxonomy" id="1848197"/>
    <lineage>
        <taxon>Bacteria</taxon>
        <taxon>Thermotogati</taxon>
        <taxon>Deinococcota</taxon>
        <taxon>Deinococci</taxon>
        <taxon>Deinococcales</taxon>
        <taxon>Deinococcaceae</taxon>
        <taxon>Deinococcus</taxon>
    </lineage>
</organism>
<evidence type="ECO:0000313" key="2">
    <source>
        <dbReference type="EMBL" id="GGR39400.1"/>
    </source>
</evidence>
<feature type="compositionally biased region" description="Basic and acidic residues" evidence="1">
    <location>
        <begin position="54"/>
        <end position="65"/>
    </location>
</feature>
<evidence type="ECO:0000256" key="1">
    <source>
        <dbReference type="SAM" id="MobiDB-lite"/>
    </source>
</evidence>
<comment type="caution">
    <text evidence="2">The sequence shown here is derived from an EMBL/GenBank/DDBJ whole genome shotgun (WGS) entry which is preliminary data.</text>
</comment>
<reference evidence="2" key="2">
    <citation type="submission" date="2020-09" db="EMBL/GenBank/DDBJ databases">
        <authorList>
            <person name="Sun Q."/>
            <person name="Ohkuma M."/>
        </authorList>
    </citation>
    <scope>NUCLEOTIDE SEQUENCE</scope>
    <source>
        <strain evidence="2">JCM 31311</strain>
    </source>
</reference>
<dbReference type="EMBL" id="BMQL01000095">
    <property type="protein sequence ID" value="GGR39400.1"/>
    <property type="molecule type" value="Genomic_DNA"/>
</dbReference>
<protein>
    <submittedName>
        <fullName evidence="2">Uncharacterized protein</fullName>
    </submittedName>
</protein>
<dbReference type="AlphaFoldDB" id="A0A918FII9"/>
<sequence>MTLSARPKAGFKPDNDKQWQAARNQRCETDDPQAPAPVQTHPQIDTDDLMTVHSQHDATSRVKRT</sequence>